<keyword evidence="3" id="KW-1185">Reference proteome</keyword>
<feature type="transmembrane region" description="Helical" evidence="1">
    <location>
        <begin position="122"/>
        <end position="140"/>
    </location>
</feature>
<evidence type="ECO:0008006" key="4">
    <source>
        <dbReference type="Google" id="ProtNLM"/>
    </source>
</evidence>
<accession>A0ABY7KIX2</accession>
<feature type="transmembrane region" description="Helical" evidence="1">
    <location>
        <begin position="245"/>
        <end position="270"/>
    </location>
</feature>
<gene>
    <name evidence="2" type="ORF">STRCI_004394</name>
</gene>
<keyword evidence="1" id="KW-1133">Transmembrane helix</keyword>
<proteinExistence type="predicted"/>
<reference evidence="2" key="1">
    <citation type="submission" date="2022-12" db="EMBL/GenBank/DDBJ databases">
        <authorList>
            <person name="Ruckert C."/>
            <person name="Busche T."/>
            <person name="Kalinowski J."/>
            <person name="Wittmann C."/>
        </authorList>
    </citation>
    <scope>NUCLEOTIDE SEQUENCE</scope>
    <source>
        <strain evidence="2">DSM 40467</strain>
    </source>
</reference>
<keyword evidence="1" id="KW-0812">Transmembrane</keyword>
<name>A0ABY7KIX2_9ACTN</name>
<protein>
    <recommendedName>
        <fullName evidence="4">DUF3592 domain-containing protein</fullName>
    </recommendedName>
</protein>
<dbReference type="Proteomes" id="UP001164439">
    <property type="component" value="Chromosome"/>
</dbReference>
<evidence type="ECO:0000313" key="2">
    <source>
        <dbReference type="EMBL" id="WAZ23077.1"/>
    </source>
</evidence>
<evidence type="ECO:0000313" key="3">
    <source>
        <dbReference type="Proteomes" id="UP001164439"/>
    </source>
</evidence>
<keyword evidence="1" id="KW-0472">Membrane</keyword>
<dbReference type="EMBL" id="CP114413">
    <property type="protein sequence ID" value="WAZ23077.1"/>
    <property type="molecule type" value="Genomic_DNA"/>
</dbReference>
<organism evidence="2 3">
    <name type="scientific">Streptomyces cinnabarinus</name>
    <dbReference type="NCBI Taxonomy" id="67287"/>
    <lineage>
        <taxon>Bacteria</taxon>
        <taxon>Bacillati</taxon>
        <taxon>Actinomycetota</taxon>
        <taxon>Actinomycetes</taxon>
        <taxon>Kitasatosporales</taxon>
        <taxon>Streptomycetaceae</taxon>
        <taxon>Streptomyces</taxon>
    </lineage>
</organism>
<dbReference type="RefSeq" id="WP_269660660.1">
    <property type="nucleotide sequence ID" value="NZ_CP114413.1"/>
</dbReference>
<evidence type="ECO:0000256" key="1">
    <source>
        <dbReference type="SAM" id="Phobius"/>
    </source>
</evidence>
<sequence length="272" mass="29556">MSIMPPSVPVLRGRRDTQLQFDGSALVLRRRDKEHRIPLAAVARVHSAGRVVEVELTAPPGGRPAVHRIEDVGEDAGRAFTDAVTTALSGVPEPAADGSALVTVRTLHDENRQIGQRRAIRLGWLALILVLAGETVLLTLTEDAEMIFLVWICGFLGGVCVHIGVRLTPFGKPVWRLPKHGVTVLARYDGYHDGMHVYAFTDLNGKQYGYTPPGYRGDTIEVVYDPRDPFSGTERSLLIGRGIMLLPLILFGGLGGLMLLLILAMIPAALFA</sequence>
<feature type="transmembrane region" description="Helical" evidence="1">
    <location>
        <begin position="146"/>
        <end position="167"/>
    </location>
</feature>